<dbReference type="InterPro" id="IPR011055">
    <property type="entry name" value="Dup_hybrid_motif"/>
</dbReference>
<evidence type="ECO:0000313" key="9">
    <source>
        <dbReference type="Proteomes" id="UP000307756"/>
    </source>
</evidence>
<evidence type="ECO:0000256" key="3">
    <source>
        <dbReference type="ARBA" id="ARBA00022597"/>
    </source>
</evidence>
<accession>A0A4U1CXN6</accession>
<keyword evidence="6" id="KW-0418">Kinase</keyword>
<dbReference type="AlphaFoldDB" id="A0A4U1CXN6"/>
<evidence type="ECO:0000256" key="5">
    <source>
        <dbReference type="ARBA" id="ARBA00022683"/>
    </source>
</evidence>
<dbReference type="RefSeq" id="WP_136833610.1">
    <property type="nucleotide sequence ID" value="NZ_SWBM01000009.1"/>
</dbReference>
<evidence type="ECO:0000256" key="1">
    <source>
        <dbReference type="ARBA" id="ARBA00004496"/>
    </source>
</evidence>
<dbReference type="PANTHER" id="PTHR45008">
    <property type="entry name" value="PTS SYSTEM GLUCOSE-SPECIFIC EIIA COMPONENT"/>
    <property type="match status" value="1"/>
</dbReference>
<dbReference type="PROSITE" id="PS51093">
    <property type="entry name" value="PTS_EIIA_TYPE_1"/>
    <property type="match status" value="1"/>
</dbReference>
<keyword evidence="9" id="KW-1185">Reference proteome</keyword>
<keyword evidence="2" id="KW-0813">Transport</keyword>
<comment type="caution">
    <text evidence="8">The sequence shown here is derived from an EMBL/GenBank/DDBJ whole genome shotgun (WGS) entry which is preliminary data.</text>
</comment>
<feature type="domain" description="PTS EIIA type-1" evidence="7">
    <location>
        <begin position="31"/>
        <end position="135"/>
    </location>
</feature>
<dbReference type="Pfam" id="PF00358">
    <property type="entry name" value="PTS_EIIA_1"/>
    <property type="match status" value="1"/>
</dbReference>
<dbReference type="Gene3D" id="2.70.70.10">
    <property type="entry name" value="Glucose Permease (Domain IIA)"/>
    <property type="match status" value="1"/>
</dbReference>
<dbReference type="NCBIfam" id="TIGR00830">
    <property type="entry name" value="PTBA"/>
    <property type="match status" value="1"/>
</dbReference>
<dbReference type="PANTHER" id="PTHR45008:SF1">
    <property type="entry name" value="PTS SYSTEM GLUCOSE-SPECIFIC EIIA COMPONENT"/>
    <property type="match status" value="1"/>
</dbReference>
<evidence type="ECO:0000256" key="4">
    <source>
        <dbReference type="ARBA" id="ARBA00022679"/>
    </source>
</evidence>
<evidence type="ECO:0000256" key="6">
    <source>
        <dbReference type="ARBA" id="ARBA00022777"/>
    </source>
</evidence>
<protein>
    <submittedName>
        <fullName evidence="8">PTS glucose transporter subunit IIA</fullName>
    </submittedName>
</protein>
<keyword evidence="3 8" id="KW-0762">Sugar transport</keyword>
<keyword evidence="5" id="KW-0598">Phosphotransferase system</keyword>
<evidence type="ECO:0000313" key="8">
    <source>
        <dbReference type="EMBL" id="TKC14408.1"/>
    </source>
</evidence>
<dbReference type="FunFam" id="2.70.70.10:FF:000001">
    <property type="entry name" value="PTS system glucose-specific IIA component"/>
    <property type="match status" value="1"/>
</dbReference>
<organism evidence="8 9">
    <name type="scientific">Robertmurraya kyonggiensis</name>
    <dbReference type="NCBI Taxonomy" id="1037680"/>
    <lineage>
        <taxon>Bacteria</taxon>
        <taxon>Bacillati</taxon>
        <taxon>Bacillota</taxon>
        <taxon>Bacilli</taxon>
        <taxon>Bacillales</taxon>
        <taxon>Bacillaceae</taxon>
        <taxon>Robertmurraya</taxon>
    </lineage>
</organism>
<dbReference type="GO" id="GO:0016301">
    <property type="term" value="F:kinase activity"/>
    <property type="evidence" value="ECO:0007669"/>
    <property type="project" value="UniProtKB-KW"/>
</dbReference>
<evidence type="ECO:0000259" key="7">
    <source>
        <dbReference type="PROSITE" id="PS51093"/>
    </source>
</evidence>
<name>A0A4U1CXN6_9BACI</name>
<sequence length="163" mass="17382">MFKKLFGKKEILVDLVAPITGNVVKIEDVPDQVFSQKMIGDGIAIEPVEGVVVAPVDGEIAQIFPTNHAVGIRTKDGLEVLIHIGMETVAMGGEGFTGHVKQGDIVKAGDTLVTFDLDLVKEKAESTISPIVITNSESVESLTKTEANLVTFGKSVLLQVKVK</sequence>
<proteinExistence type="predicted"/>
<dbReference type="GO" id="GO:0005737">
    <property type="term" value="C:cytoplasm"/>
    <property type="evidence" value="ECO:0007669"/>
    <property type="project" value="UniProtKB-SubCell"/>
</dbReference>
<dbReference type="OrthoDB" id="92465at2"/>
<dbReference type="InterPro" id="IPR050890">
    <property type="entry name" value="PTS_EIIA_component"/>
</dbReference>
<dbReference type="EMBL" id="SWBM01000009">
    <property type="protein sequence ID" value="TKC14408.1"/>
    <property type="molecule type" value="Genomic_DNA"/>
</dbReference>
<dbReference type="SUPFAM" id="SSF51261">
    <property type="entry name" value="Duplicated hybrid motif"/>
    <property type="match status" value="1"/>
</dbReference>
<gene>
    <name evidence="8" type="ORF">FA727_21880</name>
</gene>
<dbReference type="InterPro" id="IPR001127">
    <property type="entry name" value="PTS_EIIA_1_perm"/>
</dbReference>
<keyword evidence="4" id="KW-0808">Transferase</keyword>
<dbReference type="Proteomes" id="UP000307756">
    <property type="component" value="Unassembled WGS sequence"/>
</dbReference>
<dbReference type="PROSITE" id="PS00371">
    <property type="entry name" value="PTS_EIIA_TYPE_1_HIS"/>
    <property type="match status" value="1"/>
</dbReference>
<evidence type="ECO:0000256" key="2">
    <source>
        <dbReference type="ARBA" id="ARBA00022448"/>
    </source>
</evidence>
<comment type="subcellular location">
    <subcellularLocation>
        <location evidence="1">Cytoplasm</location>
    </subcellularLocation>
</comment>
<dbReference type="GO" id="GO:0009401">
    <property type="term" value="P:phosphoenolpyruvate-dependent sugar phosphotransferase system"/>
    <property type="evidence" value="ECO:0007669"/>
    <property type="project" value="UniProtKB-KW"/>
</dbReference>
<reference evidence="8 9" key="1">
    <citation type="journal article" date="2011" name="J. Microbiol.">
        <title>Bacillus kyonggiensis sp. nov., isolated from soil of a lettuce field.</title>
        <authorList>
            <person name="Dong K."/>
            <person name="Lee S."/>
        </authorList>
    </citation>
    <scope>NUCLEOTIDE SEQUENCE [LARGE SCALE GENOMIC DNA]</scope>
    <source>
        <strain evidence="8 9">NB22</strain>
    </source>
</reference>